<gene>
    <name evidence="4" type="ORF">PECAL_5P20580</name>
</gene>
<accession>A0A8J2T127</accession>
<dbReference type="EMBL" id="CAKKNE010000005">
    <property type="protein sequence ID" value="CAH0377523.1"/>
    <property type="molecule type" value="Genomic_DNA"/>
</dbReference>
<dbReference type="Proteomes" id="UP000789595">
    <property type="component" value="Unassembled WGS sequence"/>
</dbReference>
<feature type="domain" description="YchJ-like middle NTF2-like" evidence="3">
    <location>
        <begin position="62"/>
        <end position="171"/>
    </location>
</feature>
<name>A0A8J2T127_9STRA</name>
<evidence type="ECO:0000259" key="3">
    <source>
        <dbReference type="Pfam" id="PF17775"/>
    </source>
</evidence>
<feature type="signal peptide" evidence="2">
    <location>
        <begin position="1"/>
        <end position="17"/>
    </location>
</feature>
<feature type="compositionally biased region" description="Basic and acidic residues" evidence="1">
    <location>
        <begin position="172"/>
        <end position="190"/>
    </location>
</feature>
<dbReference type="OrthoDB" id="43687at2759"/>
<dbReference type="SUPFAM" id="SSF54427">
    <property type="entry name" value="NTF2-like"/>
    <property type="match status" value="1"/>
</dbReference>
<sequence>MPRYRGLLLLTLSGATALLAPGHSTLRQPLTAKAATEGAEIPYELCCQALHDDEAARLAAGPDDILKARYSAYVERKPDFIIDTTHPSNEEYDEDRDAWRARILDFAAAAKFLQLVIYDSIPVDEETHSITWNARIKVLDGLVDERLVETKDFIERSLFVKEDGRWLYLKGDPDFEPRNVRVDGPLDPKPKPPKRKSAKKPAVSRSRAPVSR</sequence>
<dbReference type="Gene3D" id="3.10.450.50">
    <property type="match status" value="1"/>
</dbReference>
<dbReference type="InterPro" id="IPR032710">
    <property type="entry name" value="NTF2-like_dom_sf"/>
</dbReference>
<dbReference type="Pfam" id="PF17775">
    <property type="entry name" value="YchJ_M-like"/>
    <property type="match status" value="1"/>
</dbReference>
<dbReference type="PANTHER" id="PTHR33747">
    <property type="entry name" value="UPF0225 PROTEIN SCO1677"/>
    <property type="match status" value="1"/>
</dbReference>
<feature type="compositionally biased region" description="Low complexity" evidence="1">
    <location>
        <begin position="200"/>
        <end position="212"/>
    </location>
</feature>
<protein>
    <recommendedName>
        <fullName evidence="3">YchJ-like middle NTF2-like domain-containing protein</fullName>
    </recommendedName>
</protein>
<reference evidence="4" key="1">
    <citation type="submission" date="2021-11" db="EMBL/GenBank/DDBJ databases">
        <authorList>
            <consortium name="Genoscope - CEA"/>
            <person name="William W."/>
        </authorList>
    </citation>
    <scope>NUCLEOTIDE SEQUENCE</scope>
</reference>
<evidence type="ECO:0000256" key="2">
    <source>
        <dbReference type="SAM" id="SignalP"/>
    </source>
</evidence>
<keyword evidence="2" id="KW-0732">Signal</keyword>
<evidence type="ECO:0000313" key="5">
    <source>
        <dbReference type="Proteomes" id="UP000789595"/>
    </source>
</evidence>
<evidence type="ECO:0000313" key="4">
    <source>
        <dbReference type="EMBL" id="CAH0377523.1"/>
    </source>
</evidence>
<proteinExistence type="predicted"/>
<dbReference type="PANTHER" id="PTHR33747:SF1">
    <property type="entry name" value="ADENYLATE CYCLASE-ASSOCIATED CAP C-TERMINAL DOMAIN-CONTAINING PROTEIN"/>
    <property type="match status" value="1"/>
</dbReference>
<dbReference type="AlphaFoldDB" id="A0A8J2T127"/>
<dbReference type="InterPro" id="IPR048469">
    <property type="entry name" value="YchJ-like_M"/>
</dbReference>
<keyword evidence="5" id="KW-1185">Reference proteome</keyword>
<evidence type="ECO:0000256" key="1">
    <source>
        <dbReference type="SAM" id="MobiDB-lite"/>
    </source>
</evidence>
<feature type="region of interest" description="Disordered" evidence="1">
    <location>
        <begin position="172"/>
        <end position="212"/>
    </location>
</feature>
<feature type="chain" id="PRO_5035307128" description="YchJ-like middle NTF2-like domain-containing protein" evidence="2">
    <location>
        <begin position="18"/>
        <end position="212"/>
    </location>
</feature>
<organism evidence="4 5">
    <name type="scientific">Pelagomonas calceolata</name>
    <dbReference type="NCBI Taxonomy" id="35677"/>
    <lineage>
        <taxon>Eukaryota</taxon>
        <taxon>Sar</taxon>
        <taxon>Stramenopiles</taxon>
        <taxon>Ochrophyta</taxon>
        <taxon>Pelagophyceae</taxon>
        <taxon>Pelagomonadales</taxon>
        <taxon>Pelagomonadaceae</taxon>
        <taxon>Pelagomonas</taxon>
    </lineage>
</organism>
<comment type="caution">
    <text evidence="4">The sequence shown here is derived from an EMBL/GenBank/DDBJ whole genome shotgun (WGS) entry which is preliminary data.</text>
</comment>